<proteinExistence type="predicted"/>
<evidence type="ECO:0000259" key="1">
    <source>
        <dbReference type="Pfam" id="PF04287"/>
    </source>
</evidence>
<accession>C6CC03</accession>
<evidence type="ECO:0000313" key="3">
    <source>
        <dbReference type="Proteomes" id="UP000002734"/>
    </source>
</evidence>
<dbReference type="STRING" id="579405.Dd703_2988"/>
<evidence type="ECO:0000313" key="2">
    <source>
        <dbReference type="EMBL" id="ACS86763.1"/>
    </source>
</evidence>
<dbReference type="PIRSF" id="PIRSF006257">
    <property type="entry name" value="UCP006257"/>
    <property type="match status" value="1"/>
</dbReference>
<dbReference type="PANTHER" id="PTHR39586:SF1">
    <property type="entry name" value="CYTOPLASMIC PROTEIN"/>
    <property type="match status" value="1"/>
</dbReference>
<dbReference type="EMBL" id="CP001654">
    <property type="protein sequence ID" value="ACS86763.1"/>
    <property type="molecule type" value="Genomic_DNA"/>
</dbReference>
<dbReference type="RefSeq" id="WP_015854664.1">
    <property type="nucleotide sequence ID" value="NC_012880.1"/>
</dbReference>
<gene>
    <name evidence="2" type="ordered locus">Dd703_2988</name>
</gene>
<dbReference type="Gene3D" id="1.20.1440.40">
    <property type="entry name" value="YqcC-like"/>
    <property type="match status" value="1"/>
</dbReference>
<reference evidence="2" key="1">
    <citation type="submission" date="2009-06" db="EMBL/GenBank/DDBJ databases">
        <title>Complete sequence of Dickeya dadantii Ech703.</title>
        <authorList>
            <consortium name="US DOE Joint Genome Institute"/>
            <person name="Lucas S."/>
            <person name="Copeland A."/>
            <person name="Lapidus A."/>
            <person name="Glavina del Rio T."/>
            <person name="Dalin E."/>
            <person name="Tice H."/>
            <person name="Bruce D."/>
            <person name="Goodwin L."/>
            <person name="Pitluck S."/>
            <person name="Chertkov O."/>
            <person name="Brettin T."/>
            <person name="Detter J.C."/>
            <person name="Han C."/>
            <person name="Larimer F."/>
            <person name="Land M."/>
            <person name="Hauser L."/>
            <person name="Kyrpides N."/>
            <person name="Mikhailova N."/>
            <person name="Balakrishnan V."/>
            <person name="Glasner J."/>
            <person name="Perna N.T."/>
        </authorList>
    </citation>
    <scope>NUCLEOTIDE SEQUENCE [LARGE SCALE GENOMIC DNA]</scope>
    <source>
        <strain evidence="2">Ech703</strain>
    </source>
</reference>
<protein>
    <recommendedName>
        <fullName evidence="1">YqcC-like domain-containing protein</fullName>
    </recommendedName>
</protein>
<dbReference type="AlphaFoldDB" id="C6CC03"/>
<dbReference type="InterPro" id="IPR023376">
    <property type="entry name" value="YqcC-like_dom"/>
</dbReference>
<dbReference type="InterPro" id="IPR036814">
    <property type="entry name" value="YqcC-like_sf"/>
</dbReference>
<organism evidence="2 3">
    <name type="scientific">Musicola paradisiaca (strain Ech703)</name>
    <name type="common">Dickeya paradisiaca</name>
    <name type="synonym">Dickeya dadantii</name>
    <dbReference type="NCBI Taxonomy" id="579405"/>
    <lineage>
        <taxon>Bacteria</taxon>
        <taxon>Pseudomonadati</taxon>
        <taxon>Pseudomonadota</taxon>
        <taxon>Gammaproteobacteria</taxon>
        <taxon>Enterobacterales</taxon>
        <taxon>Pectobacteriaceae</taxon>
        <taxon>Musicola</taxon>
    </lineage>
</organism>
<dbReference type="SUPFAM" id="SSF158452">
    <property type="entry name" value="YqcC-like"/>
    <property type="match status" value="1"/>
</dbReference>
<dbReference type="GO" id="GO:0044010">
    <property type="term" value="P:single-species biofilm formation"/>
    <property type="evidence" value="ECO:0007669"/>
    <property type="project" value="TreeGrafter"/>
</dbReference>
<dbReference type="Pfam" id="PF04287">
    <property type="entry name" value="DUF446"/>
    <property type="match status" value="1"/>
</dbReference>
<dbReference type="HOGENOM" id="CLU_130358_0_0_6"/>
<keyword evidence="3" id="KW-1185">Reference proteome</keyword>
<name>C6CC03_MUSP7</name>
<sequence length="107" mass="12163">MSNPKIQVRQSLFGIEQALKASLLWQSIPPDDAAFTSIQPFCLDCMQAEQWLQWVLLPRMHALLDSDAPLPERVAILPYFEAAFDGRTESITPLLAELRRFDDLFTG</sequence>
<dbReference type="Proteomes" id="UP000002734">
    <property type="component" value="Chromosome"/>
</dbReference>
<dbReference type="eggNOG" id="COG3098">
    <property type="taxonomic scope" value="Bacteria"/>
</dbReference>
<feature type="domain" description="YqcC-like" evidence="1">
    <location>
        <begin position="7"/>
        <end position="104"/>
    </location>
</feature>
<dbReference type="KEGG" id="dda:Dd703_2988"/>
<dbReference type="InterPro" id="IPR007384">
    <property type="entry name" value="UCP006257"/>
</dbReference>
<dbReference type="PANTHER" id="PTHR39586">
    <property type="entry name" value="CYTOPLASMIC PROTEIN-RELATED"/>
    <property type="match status" value="1"/>
</dbReference>